<evidence type="ECO:0000313" key="4">
    <source>
        <dbReference type="Proteomes" id="UP000626109"/>
    </source>
</evidence>
<feature type="region of interest" description="Disordered" evidence="1">
    <location>
        <begin position="72"/>
        <end position="104"/>
    </location>
</feature>
<accession>A0A813LU79</accession>
<dbReference type="Proteomes" id="UP000626109">
    <property type="component" value="Unassembled WGS sequence"/>
</dbReference>
<feature type="transmembrane region" description="Helical" evidence="2">
    <location>
        <begin position="9"/>
        <end position="27"/>
    </location>
</feature>
<dbReference type="EMBL" id="CAJNNW010036858">
    <property type="protein sequence ID" value="CAE8737957.1"/>
    <property type="molecule type" value="Genomic_DNA"/>
</dbReference>
<name>A0A813LU79_POLGL</name>
<sequence>DGDDLERFLFWQALVSLVVLATFVGFYRKAPPPQVLQGHASRLALSASFLDLQEAAVGDRSSSSVAQVLTGAVPSASSASRPPSLSRQPSFDTEMRGGAHGGHRGGVTDLFRTIRSYPSFSFQVLAFGTLGGVGFA</sequence>
<reference evidence="3" key="1">
    <citation type="submission" date="2021-02" db="EMBL/GenBank/DDBJ databases">
        <authorList>
            <person name="Dougan E. K."/>
            <person name="Rhodes N."/>
            <person name="Thang M."/>
            <person name="Chan C."/>
        </authorList>
    </citation>
    <scope>NUCLEOTIDE SEQUENCE</scope>
</reference>
<keyword evidence="2" id="KW-0812">Transmembrane</keyword>
<proteinExistence type="predicted"/>
<protein>
    <submittedName>
        <fullName evidence="3">Uncharacterized protein</fullName>
    </submittedName>
</protein>
<evidence type="ECO:0000256" key="2">
    <source>
        <dbReference type="SAM" id="Phobius"/>
    </source>
</evidence>
<keyword evidence="2" id="KW-1133">Transmembrane helix</keyword>
<dbReference type="AlphaFoldDB" id="A0A813LU79"/>
<evidence type="ECO:0000313" key="3">
    <source>
        <dbReference type="EMBL" id="CAE8737957.1"/>
    </source>
</evidence>
<keyword evidence="2" id="KW-0472">Membrane</keyword>
<feature type="non-terminal residue" evidence="3">
    <location>
        <position position="136"/>
    </location>
</feature>
<organism evidence="3 4">
    <name type="scientific">Polarella glacialis</name>
    <name type="common">Dinoflagellate</name>
    <dbReference type="NCBI Taxonomy" id="89957"/>
    <lineage>
        <taxon>Eukaryota</taxon>
        <taxon>Sar</taxon>
        <taxon>Alveolata</taxon>
        <taxon>Dinophyceae</taxon>
        <taxon>Suessiales</taxon>
        <taxon>Suessiaceae</taxon>
        <taxon>Polarella</taxon>
    </lineage>
</organism>
<feature type="non-terminal residue" evidence="3">
    <location>
        <position position="1"/>
    </location>
</feature>
<gene>
    <name evidence="3" type="ORF">PGLA2088_LOCUS48984</name>
</gene>
<comment type="caution">
    <text evidence="3">The sequence shown here is derived from an EMBL/GenBank/DDBJ whole genome shotgun (WGS) entry which is preliminary data.</text>
</comment>
<feature type="compositionally biased region" description="Low complexity" evidence="1">
    <location>
        <begin position="74"/>
        <end position="90"/>
    </location>
</feature>
<evidence type="ECO:0000256" key="1">
    <source>
        <dbReference type="SAM" id="MobiDB-lite"/>
    </source>
</evidence>